<evidence type="ECO:0000313" key="2">
    <source>
        <dbReference type="EMBL" id="TWH66028.1"/>
    </source>
</evidence>
<dbReference type="PROSITE" id="PS51257">
    <property type="entry name" value="PROKAR_LIPOPROTEIN"/>
    <property type="match status" value="1"/>
</dbReference>
<dbReference type="Gene3D" id="2.160.20.120">
    <property type="match status" value="1"/>
</dbReference>
<accession>A0A562I5I9</accession>
<dbReference type="Proteomes" id="UP000319825">
    <property type="component" value="Unassembled WGS sequence"/>
</dbReference>
<dbReference type="InterPro" id="IPR025164">
    <property type="entry name" value="Toastrack_DUF4097"/>
</dbReference>
<protein>
    <submittedName>
        <fullName evidence="2">Putative adhesin</fullName>
    </submittedName>
</protein>
<comment type="caution">
    <text evidence="2">The sequence shown here is derived from an EMBL/GenBank/DDBJ whole genome shotgun (WGS) entry which is preliminary data.</text>
</comment>
<name>A0A562I5I9_MICOL</name>
<dbReference type="EMBL" id="VLKE01000001">
    <property type="protein sequence ID" value="TWH66028.1"/>
    <property type="molecule type" value="Genomic_DNA"/>
</dbReference>
<dbReference type="Pfam" id="PF13349">
    <property type="entry name" value="DUF4097"/>
    <property type="match status" value="1"/>
</dbReference>
<evidence type="ECO:0000259" key="1">
    <source>
        <dbReference type="Pfam" id="PF13349"/>
    </source>
</evidence>
<evidence type="ECO:0000313" key="3">
    <source>
        <dbReference type="Proteomes" id="UP000319825"/>
    </source>
</evidence>
<proteinExistence type="predicted"/>
<organism evidence="2 3">
    <name type="scientific">Micromonospora olivasterospora</name>
    <dbReference type="NCBI Taxonomy" id="1880"/>
    <lineage>
        <taxon>Bacteria</taxon>
        <taxon>Bacillati</taxon>
        <taxon>Actinomycetota</taxon>
        <taxon>Actinomycetes</taxon>
        <taxon>Micromonosporales</taxon>
        <taxon>Micromonosporaceae</taxon>
        <taxon>Micromonospora</taxon>
    </lineage>
</organism>
<dbReference type="OrthoDB" id="4331847at2"/>
<dbReference type="RefSeq" id="WP_145773216.1">
    <property type="nucleotide sequence ID" value="NZ_BAAATQ010000083.1"/>
</dbReference>
<gene>
    <name evidence="2" type="ORF">JD77_00972</name>
</gene>
<sequence length="261" mass="26487">MALHRALPVGSLAAGIAALMVLSGCDNLSFRRLDFDTTEAATIRRVTLLPGGAGDVTVHGSGSAGEVRIRRVVRYQGDQPPARYEIRGDELVLDSDCGRRCTVSYDLTVPAGVTVRGEGGSGNVNLTRVGTVDVRVGSGDVRVGGATGAVRVETGSGNVDVEDLRGAVILRTGSGDVTGRGIAGQVDAEAGSGNVTVELSAPASARAHASSGDVRLTVPAGRYRVRAGGSGHPELGVTDDPTASMVIDVGAESGNVTVTAR</sequence>
<feature type="domain" description="DUF4097" evidence="1">
    <location>
        <begin position="120"/>
        <end position="259"/>
    </location>
</feature>
<reference evidence="2 3" key="1">
    <citation type="submission" date="2019-07" db="EMBL/GenBank/DDBJ databases">
        <title>R&amp;d 2014.</title>
        <authorList>
            <person name="Klenk H.-P."/>
        </authorList>
    </citation>
    <scope>NUCLEOTIDE SEQUENCE [LARGE SCALE GENOMIC DNA]</scope>
    <source>
        <strain evidence="2 3">DSM 43868</strain>
    </source>
</reference>
<keyword evidence="3" id="KW-1185">Reference proteome</keyword>
<dbReference type="AlphaFoldDB" id="A0A562I5I9"/>